<feature type="domain" description="Cupin type-1" evidence="7">
    <location>
        <begin position="80"/>
        <end position="232"/>
    </location>
</feature>
<dbReference type="CDD" id="cd02241">
    <property type="entry name" value="cupin_OxOx"/>
    <property type="match status" value="1"/>
</dbReference>
<evidence type="ECO:0000256" key="5">
    <source>
        <dbReference type="ARBA" id="ARBA00023211"/>
    </source>
</evidence>
<keyword evidence="4" id="KW-0479">Metal-binding</keyword>
<dbReference type="OrthoDB" id="1921208at2759"/>
<name>A0A2T2N0Q2_CORCC</name>
<feature type="signal peptide" evidence="6">
    <location>
        <begin position="1"/>
        <end position="19"/>
    </location>
</feature>
<sequence length="264" mass="27760">MRVLSQTLIGLAAISAVEAQPHRSSCTAGSTARPAATADAGQSLYRDLLSAPTAIQRFRRLLVDGEGLRIGDALKSLIVFDFNDSQPAPGAMGGSSKAATIETYPFSTGLDISMTVVFLEPCGINTPHIHPRAAEFLVLAEGSTLRFGSVLENGLVEAGQNQEIAGTLSKLHGTAFPQGSMHWQFNDGCEKAVMVAALNSNDPGTSQMAQNLFSLSTGILNATLGFPNAIGGSRIEDFRKSIPANLAQDVKNCLARCSPQQGTQ</sequence>
<feature type="non-terminal residue" evidence="8">
    <location>
        <position position="1"/>
    </location>
</feature>
<evidence type="ECO:0000256" key="4">
    <source>
        <dbReference type="ARBA" id="ARBA00022723"/>
    </source>
</evidence>
<dbReference type="Pfam" id="PF00190">
    <property type="entry name" value="Cupin_1"/>
    <property type="match status" value="1"/>
</dbReference>
<evidence type="ECO:0000313" key="8">
    <source>
        <dbReference type="EMBL" id="PSN58836.1"/>
    </source>
</evidence>
<dbReference type="PANTHER" id="PTHR31238">
    <property type="entry name" value="GERMIN-LIKE PROTEIN SUBFAMILY 3 MEMBER 3"/>
    <property type="match status" value="1"/>
</dbReference>
<dbReference type="AlphaFoldDB" id="A0A2T2N0Q2"/>
<evidence type="ECO:0000256" key="3">
    <source>
        <dbReference type="ARBA" id="ARBA00022525"/>
    </source>
</evidence>
<dbReference type="GO" id="GO:0030145">
    <property type="term" value="F:manganese ion binding"/>
    <property type="evidence" value="ECO:0007669"/>
    <property type="project" value="InterPro"/>
</dbReference>
<dbReference type="STRING" id="1448308.A0A2T2N0Q2"/>
<evidence type="ECO:0000256" key="2">
    <source>
        <dbReference type="ARBA" id="ARBA00007456"/>
    </source>
</evidence>
<dbReference type="InterPro" id="IPR011051">
    <property type="entry name" value="RmlC_Cupin_sf"/>
</dbReference>
<keyword evidence="5" id="KW-0464">Manganese</keyword>
<dbReference type="SUPFAM" id="SSF51182">
    <property type="entry name" value="RmlC-like cupins"/>
    <property type="match status" value="1"/>
</dbReference>
<comment type="similarity">
    <text evidence="2">Belongs to the germin family.</text>
</comment>
<dbReference type="SMART" id="SM00835">
    <property type="entry name" value="Cupin_1"/>
    <property type="match status" value="1"/>
</dbReference>
<organism evidence="8 9">
    <name type="scientific">Corynespora cassiicola Philippines</name>
    <dbReference type="NCBI Taxonomy" id="1448308"/>
    <lineage>
        <taxon>Eukaryota</taxon>
        <taxon>Fungi</taxon>
        <taxon>Dikarya</taxon>
        <taxon>Ascomycota</taxon>
        <taxon>Pezizomycotina</taxon>
        <taxon>Dothideomycetes</taxon>
        <taxon>Pleosporomycetidae</taxon>
        <taxon>Pleosporales</taxon>
        <taxon>Corynesporascaceae</taxon>
        <taxon>Corynespora</taxon>
    </lineage>
</organism>
<dbReference type="InterPro" id="IPR006045">
    <property type="entry name" value="Cupin_1"/>
</dbReference>
<reference evidence="8 9" key="1">
    <citation type="journal article" date="2018" name="Front. Microbiol.">
        <title>Genome-Wide Analysis of Corynespora cassiicola Leaf Fall Disease Putative Effectors.</title>
        <authorList>
            <person name="Lopez D."/>
            <person name="Ribeiro S."/>
            <person name="Label P."/>
            <person name="Fumanal B."/>
            <person name="Venisse J.S."/>
            <person name="Kohler A."/>
            <person name="de Oliveira R.R."/>
            <person name="Labutti K."/>
            <person name="Lipzen A."/>
            <person name="Lail K."/>
            <person name="Bauer D."/>
            <person name="Ohm R.A."/>
            <person name="Barry K.W."/>
            <person name="Spatafora J."/>
            <person name="Grigoriev I.V."/>
            <person name="Martin F.M."/>
            <person name="Pujade-Renaud V."/>
        </authorList>
    </citation>
    <scope>NUCLEOTIDE SEQUENCE [LARGE SCALE GENOMIC DNA]</scope>
    <source>
        <strain evidence="8 9">Philippines</strain>
    </source>
</reference>
<keyword evidence="3" id="KW-0964">Secreted</keyword>
<accession>A0A2T2N0Q2</accession>
<gene>
    <name evidence="8" type="ORF">BS50DRAFT_580424</name>
</gene>
<evidence type="ECO:0000259" key="7">
    <source>
        <dbReference type="SMART" id="SM00835"/>
    </source>
</evidence>
<feature type="chain" id="PRO_5015405457" evidence="6">
    <location>
        <begin position="20"/>
        <end position="264"/>
    </location>
</feature>
<dbReference type="GO" id="GO:0005576">
    <property type="term" value="C:extracellular region"/>
    <property type="evidence" value="ECO:0007669"/>
    <property type="project" value="UniProtKB-SubCell"/>
</dbReference>
<dbReference type="InterPro" id="IPR014710">
    <property type="entry name" value="RmlC-like_jellyroll"/>
</dbReference>
<evidence type="ECO:0000256" key="1">
    <source>
        <dbReference type="ARBA" id="ARBA00004613"/>
    </source>
</evidence>
<keyword evidence="6" id="KW-0732">Signal</keyword>
<evidence type="ECO:0000313" key="9">
    <source>
        <dbReference type="Proteomes" id="UP000240883"/>
    </source>
</evidence>
<proteinExistence type="inferred from homology"/>
<dbReference type="Proteomes" id="UP000240883">
    <property type="component" value="Unassembled WGS sequence"/>
</dbReference>
<protein>
    <submittedName>
        <fullName evidence="8">RmlC-like cupin</fullName>
    </submittedName>
</protein>
<keyword evidence="9" id="KW-1185">Reference proteome</keyword>
<dbReference type="EMBL" id="KZ678190">
    <property type="protein sequence ID" value="PSN58836.1"/>
    <property type="molecule type" value="Genomic_DNA"/>
</dbReference>
<dbReference type="Gene3D" id="2.60.120.10">
    <property type="entry name" value="Jelly Rolls"/>
    <property type="match status" value="1"/>
</dbReference>
<comment type="subcellular location">
    <subcellularLocation>
        <location evidence="1">Secreted</location>
    </subcellularLocation>
</comment>
<evidence type="ECO:0000256" key="6">
    <source>
        <dbReference type="SAM" id="SignalP"/>
    </source>
</evidence>
<dbReference type="InterPro" id="IPR001929">
    <property type="entry name" value="Germin"/>
</dbReference>